<gene>
    <name evidence="6" type="ORF">LNINA_LOCUS8033</name>
</gene>
<comment type="caution">
    <text evidence="6">The sequence shown here is derived from an EMBL/GenBank/DDBJ whole genome shotgun (WGS) entry which is preliminary data.</text>
</comment>
<feature type="domain" description="Zinc finger PHD-type" evidence="5">
    <location>
        <begin position="6"/>
        <end position="53"/>
    </location>
</feature>
<evidence type="ECO:0000313" key="6">
    <source>
        <dbReference type="EMBL" id="CAK1548668.1"/>
    </source>
</evidence>
<dbReference type="InterPro" id="IPR011011">
    <property type="entry name" value="Znf_FYVE_PHD"/>
</dbReference>
<accession>A0AAV1JJS3</accession>
<dbReference type="Gene3D" id="2.60.120.650">
    <property type="entry name" value="Cupin"/>
    <property type="match status" value="1"/>
</dbReference>
<evidence type="ECO:0000259" key="5">
    <source>
        <dbReference type="SMART" id="SM00249"/>
    </source>
</evidence>
<evidence type="ECO:0000256" key="4">
    <source>
        <dbReference type="SAM" id="Coils"/>
    </source>
</evidence>
<feature type="coiled-coil region" evidence="4">
    <location>
        <begin position="145"/>
        <end position="186"/>
    </location>
</feature>
<dbReference type="CDD" id="cd15489">
    <property type="entry name" value="PHD_SF"/>
    <property type="match status" value="1"/>
</dbReference>
<dbReference type="InterPro" id="IPR001965">
    <property type="entry name" value="Znf_PHD"/>
</dbReference>
<keyword evidence="7" id="KW-1185">Reference proteome</keyword>
<keyword evidence="3" id="KW-0862">Zinc</keyword>
<dbReference type="SMART" id="SM00249">
    <property type="entry name" value="PHD"/>
    <property type="match status" value="1"/>
</dbReference>
<dbReference type="InterPro" id="IPR057251">
    <property type="entry name" value="FP_C"/>
</dbReference>
<dbReference type="Proteomes" id="UP001497472">
    <property type="component" value="Unassembled WGS sequence"/>
</dbReference>
<dbReference type="SUPFAM" id="SSF57903">
    <property type="entry name" value="FYVE/PHD zinc finger"/>
    <property type="match status" value="1"/>
</dbReference>
<sequence length="346" mass="39361">MSIWGCCALGDQCKDSFIICQKCKKIYHFACMSLDESSFTLETRELWFCPECVIPKVSISDSTPIRNVSVSRGNKRPALNSPPSTGSITRDDIREIVENVFKTNLTEIISKFSETISSTLTQEIKPLREEILILKESIGLINTDCNSLKLENEDIKLKVQNLESINEKLSKSLSDMHVRLNQAELQLRLNNLELQCVPEQKNENLLDIFTNLSKTIGCKIDVNEITHCTRVAKINKTSTRPRSIIYQLTSRKSRDSILAGALNFNKKNPHNKLNSSDLGVTGSKTPVFISEHLSPTVKSLHAAVRLRAKEKNFKFVWIRNGKIFVRKNEETDFLVIRNFDMLENIE</sequence>
<evidence type="ECO:0000256" key="1">
    <source>
        <dbReference type="ARBA" id="ARBA00022723"/>
    </source>
</evidence>
<dbReference type="Pfam" id="PF00628">
    <property type="entry name" value="PHD"/>
    <property type="match status" value="1"/>
</dbReference>
<dbReference type="InterPro" id="IPR019787">
    <property type="entry name" value="Znf_PHD-finger"/>
</dbReference>
<dbReference type="EMBL" id="CAVLEF010000010">
    <property type="protein sequence ID" value="CAK1548668.1"/>
    <property type="molecule type" value="Genomic_DNA"/>
</dbReference>
<organism evidence="6 7">
    <name type="scientific">Leptosia nina</name>
    <dbReference type="NCBI Taxonomy" id="320188"/>
    <lineage>
        <taxon>Eukaryota</taxon>
        <taxon>Metazoa</taxon>
        <taxon>Ecdysozoa</taxon>
        <taxon>Arthropoda</taxon>
        <taxon>Hexapoda</taxon>
        <taxon>Insecta</taxon>
        <taxon>Pterygota</taxon>
        <taxon>Neoptera</taxon>
        <taxon>Endopterygota</taxon>
        <taxon>Lepidoptera</taxon>
        <taxon>Glossata</taxon>
        <taxon>Ditrysia</taxon>
        <taxon>Papilionoidea</taxon>
        <taxon>Pieridae</taxon>
        <taxon>Pierinae</taxon>
        <taxon>Leptosia</taxon>
    </lineage>
</organism>
<keyword evidence="2" id="KW-0863">Zinc-finger</keyword>
<keyword evidence="1" id="KW-0479">Metal-binding</keyword>
<evidence type="ECO:0000256" key="3">
    <source>
        <dbReference type="ARBA" id="ARBA00022833"/>
    </source>
</evidence>
<proteinExistence type="predicted"/>
<dbReference type="AlphaFoldDB" id="A0AAV1JJS3"/>
<evidence type="ECO:0000256" key="2">
    <source>
        <dbReference type="ARBA" id="ARBA00022771"/>
    </source>
</evidence>
<name>A0AAV1JJS3_9NEOP</name>
<reference evidence="6 7" key="1">
    <citation type="submission" date="2023-11" db="EMBL/GenBank/DDBJ databases">
        <authorList>
            <person name="Okamura Y."/>
        </authorList>
    </citation>
    <scope>NUCLEOTIDE SEQUENCE [LARGE SCALE GENOMIC DNA]</scope>
</reference>
<evidence type="ECO:0000313" key="7">
    <source>
        <dbReference type="Proteomes" id="UP001497472"/>
    </source>
</evidence>
<protein>
    <recommendedName>
        <fullName evidence="5">Zinc finger PHD-type domain-containing protein</fullName>
    </recommendedName>
</protein>
<dbReference type="Pfam" id="PF25298">
    <property type="entry name" value="Baculo_FP_2nd"/>
    <property type="match status" value="1"/>
</dbReference>
<keyword evidence="4" id="KW-0175">Coiled coil</keyword>
<dbReference type="GO" id="GO:0008270">
    <property type="term" value="F:zinc ion binding"/>
    <property type="evidence" value="ECO:0007669"/>
    <property type="project" value="UniProtKB-KW"/>
</dbReference>